<proteinExistence type="predicted"/>
<accession>A0A317WWY8</accession>
<sequence length="92" mass="11168">MIRWPSRFLQHPQPPRHRHLQPQMRLRVGQHRGLKSNFNTRHWSTLTTGTPPWEPPFGPHGPFPPAIKGHQDRQIHQDHHCRHYHRDHFHQE</sequence>
<evidence type="ECO:0000313" key="2">
    <source>
        <dbReference type="EMBL" id="PWY89707.1"/>
    </source>
</evidence>
<protein>
    <submittedName>
        <fullName evidence="2">Uncharacterized protein</fullName>
    </submittedName>
</protein>
<reference evidence="2 3" key="1">
    <citation type="submission" date="2016-12" db="EMBL/GenBank/DDBJ databases">
        <title>The genomes of Aspergillus section Nigri reveals drivers in fungal speciation.</title>
        <authorList>
            <consortium name="DOE Joint Genome Institute"/>
            <person name="Vesth T.C."/>
            <person name="Nybo J."/>
            <person name="Theobald S."/>
            <person name="Brandl J."/>
            <person name="Frisvad J.C."/>
            <person name="Nielsen K.F."/>
            <person name="Lyhne E.K."/>
            <person name="Kogle M.E."/>
            <person name="Kuo A."/>
            <person name="Riley R."/>
            <person name="Clum A."/>
            <person name="Nolan M."/>
            <person name="Lipzen A."/>
            <person name="Salamov A."/>
            <person name="Henrissat B."/>
            <person name="Wiebenga A."/>
            <person name="De Vries R.P."/>
            <person name="Grigoriev I.V."/>
            <person name="Mortensen U.H."/>
            <person name="Andersen M.R."/>
            <person name="Baker S.E."/>
        </authorList>
    </citation>
    <scope>NUCLEOTIDE SEQUENCE [LARGE SCALE GENOMIC DNA]</scope>
    <source>
        <strain evidence="2 3">CBS 115572</strain>
    </source>
</reference>
<dbReference type="GeneID" id="37109646"/>
<dbReference type="RefSeq" id="XP_025468618.1">
    <property type="nucleotide sequence ID" value="XM_025607503.1"/>
</dbReference>
<keyword evidence="3" id="KW-1185">Reference proteome</keyword>
<feature type="compositionally biased region" description="Basic residues" evidence="1">
    <location>
        <begin position="79"/>
        <end position="92"/>
    </location>
</feature>
<dbReference type="AlphaFoldDB" id="A0A317WWY8"/>
<feature type="region of interest" description="Disordered" evidence="1">
    <location>
        <begin position="40"/>
        <end position="92"/>
    </location>
</feature>
<evidence type="ECO:0000256" key="1">
    <source>
        <dbReference type="SAM" id="MobiDB-lite"/>
    </source>
</evidence>
<dbReference type="Proteomes" id="UP000246702">
    <property type="component" value="Unassembled WGS sequence"/>
</dbReference>
<comment type="caution">
    <text evidence="2">The sequence shown here is derived from an EMBL/GenBank/DDBJ whole genome shotgun (WGS) entry which is preliminary data.</text>
</comment>
<organism evidence="2 3">
    <name type="scientific">Aspergillus sclerotioniger CBS 115572</name>
    <dbReference type="NCBI Taxonomy" id="1450535"/>
    <lineage>
        <taxon>Eukaryota</taxon>
        <taxon>Fungi</taxon>
        <taxon>Dikarya</taxon>
        <taxon>Ascomycota</taxon>
        <taxon>Pezizomycotina</taxon>
        <taxon>Eurotiomycetes</taxon>
        <taxon>Eurotiomycetidae</taxon>
        <taxon>Eurotiales</taxon>
        <taxon>Aspergillaceae</taxon>
        <taxon>Aspergillus</taxon>
        <taxon>Aspergillus subgen. Circumdati</taxon>
    </lineage>
</organism>
<gene>
    <name evidence="2" type="ORF">BO94DRAFT_44039</name>
</gene>
<name>A0A317WWY8_9EURO</name>
<feature type="compositionally biased region" description="Pro residues" evidence="1">
    <location>
        <begin position="52"/>
        <end position="65"/>
    </location>
</feature>
<dbReference type="EMBL" id="MSFK01000011">
    <property type="protein sequence ID" value="PWY89707.1"/>
    <property type="molecule type" value="Genomic_DNA"/>
</dbReference>
<feature type="compositionally biased region" description="Basic and acidic residues" evidence="1">
    <location>
        <begin position="69"/>
        <end position="78"/>
    </location>
</feature>
<evidence type="ECO:0000313" key="3">
    <source>
        <dbReference type="Proteomes" id="UP000246702"/>
    </source>
</evidence>